<evidence type="ECO:0000313" key="14">
    <source>
        <dbReference type="Proteomes" id="UP000041254"/>
    </source>
</evidence>
<feature type="compositionally biased region" description="Basic residues" evidence="10">
    <location>
        <begin position="568"/>
        <end position="583"/>
    </location>
</feature>
<dbReference type="Pfam" id="PF00752">
    <property type="entry name" value="XPG_N"/>
    <property type="match status" value="1"/>
</dbReference>
<keyword evidence="9" id="KW-0479">Metal-binding</keyword>
<keyword evidence="9" id="KW-0269">Exonuclease</keyword>
<keyword evidence="7 9" id="KW-0234">DNA repair</keyword>
<proteinExistence type="inferred from homology"/>
<dbReference type="GO" id="GO:0017108">
    <property type="term" value="F:5'-flap endonuclease activity"/>
    <property type="evidence" value="ECO:0007669"/>
    <property type="project" value="TreeGrafter"/>
</dbReference>
<dbReference type="Pfam" id="PF00867">
    <property type="entry name" value="XPG_I"/>
    <property type="match status" value="1"/>
</dbReference>
<dbReference type="InParanoid" id="A0A0G4F378"/>
<dbReference type="PROSITE" id="PS00842">
    <property type="entry name" value="XPG_2"/>
    <property type="match status" value="1"/>
</dbReference>
<dbReference type="OrthoDB" id="26491at2759"/>
<evidence type="ECO:0000256" key="5">
    <source>
        <dbReference type="ARBA" id="ARBA00022801"/>
    </source>
</evidence>
<evidence type="ECO:0000313" key="13">
    <source>
        <dbReference type="EMBL" id="CEM06514.1"/>
    </source>
</evidence>
<dbReference type="GO" id="GO:0046872">
    <property type="term" value="F:metal ion binding"/>
    <property type="evidence" value="ECO:0007669"/>
    <property type="project" value="UniProtKB-UniRule"/>
</dbReference>
<comment type="function">
    <text evidence="9">5'-&gt;3' double-stranded DNA exonuclease which may also possess a cryptic 3'-&gt;5' double-stranded DNA exonuclease activity. Functions in DNA mismatch repair.</text>
</comment>
<dbReference type="VEuPathDB" id="CryptoDB:Vbra_5694"/>
<keyword evidence="3 9" id="KW-0540">Nuclease</keyword>
<protein>
    <recommendedName>
        <fullName evidence="9">Exonuclease 1</fullName>
        <ecNumber evidence="9">3.1.-.-</ecNumber>
    </recommendedName>
</protein>
<feature type="region of interest" description="Disordered" evidence="10">
    <location>
        <begin position="86"/>
        <end position="116"/>
    </location>
</feature>
<dbReference type="InterPro" id="IPR029060">
    <property type="entry name" value="PIN-like_dom_sf"/>
</dbReference>
<dbReference type="InterPro" id="IPR006086">
    <property type="entry name" value="XPG-I_dom"/>
</dbReference>
<dbReference type="InterPro" id="IPR019974">
    <property type="entry name" value="XPG_CS"/>
</dbReference>
<dbReference type="Proteomes" id="UP000041254">
    <property type="component" value="Unassembled WGS sequence"/>
</dbReference>
<evidence type="ECO:0000256" key="1">
    <source>
        <dbReference type="ARBA" id="ARBA00004123"/>
    </source>
</evidence>
<dbReference type="GO" id="GO:0006281">
    <property type="term" value="P:DNA repair"/>
    <property type="evidence" value="ECO:0007669"/>
    <property type="project" value="UniProtKB-UniRule"/>
</dbReference>
<feature type="compositionally biased region" description="Pro residues" evidence="10">
    <location>
        <begin position="439"/>
        <end position="454"/>
    </location>
</feature>
<feature type="region of interest" description="Disordered" evidence="10">
    <location>
        <begin position="431"/>
        <end position="456"/>
    </location>
</feature>
<keyword evidence="9" id="KW-0238">DNA-binding</keyword>
<dbReference type="CDD" id="cd09857">
    <property type="entry name" value="PIN_EXO1"/>
    <property type="match status" value="1"/>
</dbReference>
<keyword evidence="2" id="KW-0597">Phosphoprotein</keyword>
<evidence type="ECO:0000256" key="9">
    <source>
        <dbReference type="RuleBase" id="RU910737"/>
    </source>
</evidence>
<dbReference type="EMBL" id="CDMY01000366">
    <property type="protein sequence ID" value="CEM06514.1"/>
    <property type="molecule type" value="Genomic_DNA"/>
</dbReference>
<keyword evidence="6" id="KW-0496">Mitochondrion</keyword>
<dbReference type="EC" id="3.1.-.-" evidence="9"/>
<feature type="region of interest" description="Disordered" evidence="10">
    <location>
        <begin position="223"/>
        <end position="254"/>
    </location>
</feature>
<dbReference type="PhylomeDB" id="A0A0G4F378"/>
<comment type="cofactor">
    <cofactor evidence="9">
        <name>Mg(2+)</name>
        <dbReference type="ChEBI" id="CHEBI:18420"/>
    </cofactor>
    <text evidence="9">Binds 2 magnesium ions per subunit. They probably participate in the reaction catalyzed by the enzyme. May bind an additional third magnesium ion after substrate binding.</text>
</comment>
<evidence type="ECO:0000256" key="2">
    <source>
        <dbReference type="ARBA" id="ARBA00022553"/>
    </source>
</evidence>
<keyword evidence="8 9" id="KW-0539">Nucleus</keyword>
<gene>
    <name evidence="13" type="ORF">Vbra_5694</name>
</gene>
<dbReference type="CDD" id="cd09901">
    <property type="entry name" value="H3TH_FEN1-like"/>
    <property type="match status" value="1"/>
</dbReference>
<evidence type="ECO:0000256" key="10">
    <source>
        <dbReference type="SAM" id="MobiDB-lite"/>
    </source>
</evidence>
<dbReference type="InterPro" id="IPR006085">
    <property type="entry name" value="XPG_DNA_repair_N"/>
</dbReference>
<feature type="domain" description="XPG-I" evidence="11">
    <location>
        <begin position="151"/>
        <end position="219"/>
    </location>
</feature>
<keyword evidence="9" id="KW-0460">Magnesium</keyword>
<dbReference type="STRING" id="1169540.A0A0G4F378"/>
<evidence type="ECO:0000259" key="12">
    <source>
        <dbReference type="SMART" id="SM00485"/>
    </source>
</evidence>
<keyword evidence="9" id="KW-0228">DNA excision</keyword>
<keyword evidence="9" id="KW-0267">Excision nuclease</keyword>
<dbReference type="SUPFAM" id="SSF88723">
    <property type="entry name" value="PIN domain-like"/>
    <property type="match status" value="1"/>
</dbReference>
<dbReference type="InterPro" id="IPR036279">
    <property type="entry name" value="5-3_exonuclease_C_sf"/>
</dbReference>
<evidence type="ECO:0000256" key="4">
    <source>
        <dbReference type="ARBA" id="ARBA00022763"/>
    </source>
</evidence>
<keyword evidence="14" id="KW-1185">Reference proteome</keyword>
<dbReference type="GO" id="GO:0003677">
    <property type="term" value="F:DNA binding"/>
    <property type="evidence" value="ECO:0007669"/>
    <property type="project" value="UniProtKB-UniRule"/>
</dbReference>
<comment type="subcellular location">
    <subcellularLocation>
        <location evidence="1 9">Nucleus</location>
    </subcellularLocation>
</comment>
<sequence>MGIKNLLQFLKPVVQKASIDNFSGCRVGVDAMCWMHRGACACAYELATGQDTDKFIRFFLRMVTLLLNCDISPVIVFDGDSLPAKAKEDEDRHKRRKDAQQEVDRLRKAGKTADDKEMQSKAMQAISVTGDMIDRVIEALRLLPKHTSGGKTVGVEVLVAPYEADAELAFLARIGYVEVVISEDSDLLAYGCPKVLYKLDKWGNGDLVDLSAIADLPDDGKAARKGKAGAGEGEGVGESSTSPMEVDEGDDSDQGDRWGALSSLRRWSHQRFVEFCILCGCDYTSDINIQGFGIKTAFEQIRQRKTIKRVYEFMRINRKWKDKLPEKKADFFNPTNRAMAVFLNHIVYHPQQKCMTSIATSLKTQPELPQDMDMSAVVGTAIDDPVEVHQLVSGRINPRTKKARATDTLSASERQLLKTFIANLDKAYRSGAGTDYPAPSHPPPAFSQPPPQPAPKEKLAFVFTKPGEAAQEPVQQKPAETEPSPAPVANRRRHKTSLDELLEMIDVEDPLIEEKAEEGAPDQDQDQHQQHQEAAPRAPPPPEQQQQSAPLPGPPPKPNPFSLANRRVQSHQRHQSAAKHAKATKLSPIITITTPSDDGGSDEREEATREETGHGDGNGGPGDKGKKGVVEGFRMRLSSPGDSGDEPRRRALGGGGQKRPAQGGLAGFLAQKPKTSAPAMLARPTPAESASVEERLQKERSLHNKNPYAGLGAVVREGGWKRGGGGGKGGKKNGEEGIAANALTNFGFTRSVQSKKK</sequence>
<dbReference type="SMART" id="SM00484">
    <property type="entry name" value="XPGI"/>
    <property type="match status" value="1"/>
</dbReference>
<evidence type="ECO:0000256" key="8">
    <source>
        <dbReference type="ARBA" id="ARBA00023242"/>
    </source>
</evidence>
<comment type="similarity">
    <text evidence="9">Belongs to the XPG/RAD2 endonuclease family. EXO1 subfamily.</text>
</comment>
<organism evidence="13 14">
    <name type="scientific">Vitrella brassicaformis (strain CCMP3155)</name>
    <dbReference type="NCBI Taxonomy" id="1169540"/>
    <lineage>
        <taxon>Eukaryota</taxon>
        <taxon>Sar</taxon>
        <taxon>Alveolata</taxon>
        <taxon>Colpodellida</taxon>
        <taxon>Vitrellaceae</taxon>
        <taxon>Vitrella</taxon>
    </lineage>
</organism>
<dbReference type="Gene3D" id="3.40.50.1010">
    <property type="entry name" value="5'-nuclease"/>
    <property type="match status" value="1"/>
</dbReference>
<evidence type="ECO:0000256" key="7">
    <source>
        <dbReference type="ARBA" id="ARBA00023204"/>
    </source>
</evidence>
<keyword evidence="4 9" id="KW-0227">DNA damage</keyword>
<evidence type="ECO:0000259" key="11">
    <source>
        <dbReference type="SMART" id="SM00484"/>
    </source>
</evidence>
<dbReference type="GO" id="GO:0035312">
    <property type="term" value="F:5'-3' DNA exonuclease activity"/>
    <property type="evidence" value="ECO:0007669"/>
    <property type="project" value="UniProtKB-UniRule"/>
</dbReference>
<feature type="compositionally biased region" description="Basic and acidic residues" evidence="10">
    <location>
        <begin position="692"/>
        <end position="702"/>
    </location>
</feature>
<evidence type="ECO:0000256" key="3">
    <source>
        <dbReference type="ARBA" id="ARBA00022722"/>
    </source>
</evidence>
<dbReference type="AlphaFoldDB" id="A0A0G4F378"/>
<keyword evidence="5 9" id="KW-0378">Hydrolase</keyword>
<dbReference type="PRINTS" id="PR00853">
    <property type="entry name" value="XPGRADSUPER"/>
</dbReference>
<evidence type="ECO:0000256" key="6">
    <source>
        <dbReference type="ARBA" id="ARBA00023128"/>
    </source>
</evidence>
<name>A0A0G4F378_VITBC</name>
<dbReference type="Gene3D" id="1.10.150.20">
    <property type="entry name" value="5' to 3' exonuclease, C-terminal subdomain"/>
    <property type="match status" value="1"/>
</dbReference>
<dbReference type="SMART" id="SM00485">
    <property type="entry name" value="XPGN"/>
    <property type="match status" value="1"/>
</dbReference>
<dbReference type="PANTHER" id="PTHR11081:SF8">
    <property type="entry name" value="EXONUCLEASE 1"/>
    <property type="match status" value="1"/>
</dbReference>
<feature type="compositionally biased region" description="Acidic residues" evidence="10">
    <location>
        <begin position="500"/>
        <end position="511"/>
    </location>
</feature>
<dbReference type="SUPFAM" id="SSF47807">
    <property type="entry name" value="5' to 3' exonuclease, C-terminal subdomain"/>
    <property type="match status" value="1"/>
</dbReference>
<feature type="domain" description="XPG N-terminal" evidence="12">
    <location>
        <begin position="1"/>
        <end position="99"/>
    </location>
</feature>
<dbReference type="InterPro" id="IPR006084">
    <property type="entry name" value="XPG/Rad2"/>
</dbReference>
<feature type="region of interest" description="Disordered" evidence="10">
    <location>
        <begin position="469"/>
        <end position="710"/>
    </location>
</feature>
<dbReference type="InterPro" id="IPR044752">
    <property type="entry name" value="PIN-like_EXO1"/>
</dbReference>
<accession>A0A0G4F378</accession>
<dbReference type="GO" id="GO:0005634">
    <property type="term" value="C:nucleus"/>
    <property type="evidence" value="ECO:0007669"/>
    <property type="project" value="UniProtKB-SubCell"/>
</dbReference>
<dbReference type="PANTHER" id="PTHR11081">
    <property type="entry name" value="FLAP ENDONUCLEASE FAMILY MEMBER"/>
    <property type="match status" value="1"/>
</dbReference>
<dbReference type="FunFam" id="3.40.50.1010:FF:000002">
    <property type="entry name" value="Exonuclease 1, putative"/>
    <property type="match status" value="1"/>
</dbReference>
<reference evidence="13 14" key="1">
    <citation type="submission" date="2014-11" db="EMBL/GenBank/DDBJ databases">
        <authorList>
            <person name="Zhu J."/>
            <person name="Qi W."/>
            <person name="Song R."/>
        </authorList>
    </citation>
    <scope>NUCLEOTIDE SEQUENCE [LARGE SCALE GENOMIC DNA]</scope>
</reference>